<gene>
    <name evidence="6" type="ORF">GBAR_LOCUS2246</name>
</gene>
<name>A0AA35QZY7_GEOBA</name>
<feature type="compositionally biased region" description="Basic and acidic residues" evidence="5">
    <location>
        <begin position="179"/>
        <end position="192"/>
    </location>
</feature>
<evidence type="ECO:0000256" key="3">
    <source>
        <dbReference type="ARBA" id="ARBA00022989"/>
    </source>
</evidence>
<dbReference type="CDD" id="cd20069">
    <property type="entry name" value="5TM_Oxa1-like"/>
    <property type="match status" value="1"/>
</dbReference>
<dbReference type="AlphaFoldDB" id="A0AA35QZY7"/>
<evidence type="ECO:0000256" key="5">
    <source>
        <dbReference type="SAM" id="MobiDB-lite"/>
    </source>
</evidence>
<accession>A0AA35QZY7</accession>
<dbReference type="GO" id="GO:0032979">
    <property type="term" value="P:protein insertion into mitochondrial inner membrane from matrix"/>
    <property type="evidence" value="ECO:0007669"/>
    <property type="project" value="TreeGrafter"/>
</dbReference>
<evidence type="ECO:0000313" key="6">
    <source>
        <dbReference type="EMBL" id="CAI7997794.1"/>
    </source>
</evidence>
<organism evidence="6 7">
    <name type="scientific">Geodia barretti</name>
    <name type="common">Barrett's horny sponge</name>
    <dbReference type="NCBI Taxonomy" id="519541"/>
    <lineage>
        <taxon>Eukaryota</taxon>
        <taxon>Metazoa</taxon>
        <taxon>Porifera</taxon>
        <taxon>Demospongiae</taxon>
        <taxon>Heteroscleromorpha</taxon>
        <taxon>Tetractinellida</taxon>
        <taxon>Astrophorina</taxon>
        <taxon>Geodiidae</taxon>
        <taxon>Geodia</taxon>
    </lineage>
</organism>
<dbReference type="GO" id="GO:0005743">
    <property type="term" value="C:mitochondrial inner membrane"/>
    <property type="evidence" value="ECO:0007669"/>
    <property type="project" value="TreeGrafter"/>
</dbReference>
<evidence type="ECO:0000256" key="1">
    <source>
        <dbReference type="ARBA" id="ARBA00004141"/>
    </source>
</evidence>
<dbReference type="InterPro" id="IPR001708">
    <property type="entry name" value="YidC/ALB3/OXA1/COX18"/>
</dbReference>
<keyword evidence="3" id="KW-1133">Transmembrane helix</keyword>
<proteinExistence type="predicted"/>
<dbReference type="EMBL" id="CASHTH010000328">
    <property type="protein sequence ID" value="CAI7997794.1"/>
    <property type="molecule type" value="Genomic_DNA"/>
</dbReference>
<evidence type="ECO:0000256" key="2">
    <source>
        <dbReference type="ARBA" id="ARBA00022692"/>
    </source>
</evidence>
<dbReference type="Proteomes" id="UP001174909">
    <property type="component" value="Unassembled WGS sequence"/>
</dbReference>
<comment type="caution">
    <text evidence="6">The sequence shown here is derived from an EMBL/GenBank/DDBJ whole genome shotgun (WGS) entry which is preliminary data.</text>
</comment>
<evidence type="ECO:0000256" key="4">
    <source>
        <dbReference type="ARBA" id="ARBA00023136"/>
    </source>
</evidence>
<protein>
    <submittedName>
        <fullName evidence="6">Mitochondrial inner membrane protein OXA1L</fullName>
    </submittedName>
</protein>
<reference evidence="6" key="1">
    <citation type="submission" date="2023-03" db="EMBL/GenBank/DDBJ databases">
        <authorList>
            <person name="Steffen K."/>
            <person name="Cardenas P."/>
        </authorList>
    </citation>
    <scope>NUCLEOTIDE SEQUENCE</scope>
</reference>
<evidence type="ECO:0000313" key="7">
    <source>
        <dbReference type="Proteomes" id="UP001174909"/>
    </source>
</evidence>
<dbReference type="PANTHER" id="PTHR12428:SF66">
    <property type="entry name" value="MITOCHONDRIAL INNER MEMBRANE PROTEIN OXA1L"/>
    <property type="match status" value="1"/>
</dbReference>
<sequence>MECLPETQLFFIAIRRMAAVPVESMKTGGVFWFTDLTVPDPYYVLPVLACGSFVASIELGGETGVGNPQTARLKNVFRLMPIILIPITASFPTGLFMYWLPASFISISQILLLKMKKVRLFFGIPQMIQHPPEAQEQSKGFMGYFKESYNSSMAIAEAKQRNTDSMKRYKQLKKNPRPKLYDKPPHLIKQSE</sequence>
<dbReference type="PANTHER" id="PTHR12428">
    <property type="entry name" value="OXA1"/>
    <property type="match status" value="1"/>
</dbReference>
<keyword evidence="4" id="KW-0472">Membrane</keyword>
<feature type="region of interest" description="Disordered" evidence="5">
    <location>
        <begin position="169"/>
        <end position="192"/>
    </location>
</feature>
<keyword evidence="7" id="KW-1185">Reference proteome</keyword>
<dbReference type="GO" id="GO:0032977">
    <property type="term" value="F:membrane insertase activity"/>
    <property type="evidence" value="ECO:0007669"/>
    <property type="project" value="InterPro"/>
</dbReference>
<comment type="subcellular location">
    <subcellularLocation>
        <location evidence="1">Membrane</location>
        <topology evidence="1">Multi-pass membrane protein</topology>
    </subcellularLocation>
</comment>
<keyword evidence="2" id="KW-0812">Transmembrane</keyword>